<name>A0A150L5M5_9BACI</name>
<organism evidence="2 3">
    <name type="scientific">Caldibacillus debilis</name>
    <dbReference type="NCBI Taxonomy" id="301148"/>
    <lineage>
        <taxon>Bacteria</taxon>
        <taxon>Bacillati</taxon>
        <taxon>Bacillota</taxon>
        <taxon>Bacilli</taxon>
        <taxon>Bacillales</taxon>
        <taxon>Bacillaceae</taxon>
        <taxon>Caldibacillus</taxon>
    </lineage>
</organism>
<proteinExistence type="predicted"/>
<dbReference type="STRING" id="301148.B4135_4288"/>
<dbReference type="EMBL" id="LQYT01000147">
    <property type="protein sequence ID" value="KYD07607.1"/>
    <property type="molecule type" value="Genomic_DNA"/>
</dbReference>
<dbReference type="InterPro" id="IPR010897">
    <property type="entry name" value="Spore_II_P"/>
</dbReference>
<evidence type="ECO:0008006" key="4">
    <source>
        <dbReference type="Google" id="ProtNLM"/>
    </source>
</evidence>
<dbReference type="RefSeq" id="WP_061570355.1">
    <property type="nucleotide sequence ID" value="NZ_LQYT01000147.1"/>
</dbReference>
<feature type="region of interest" description="Disordered" evidence="1">
    <location>
        <begin position="135"/>
        <end position="154"/>
    </location>
</feature>
<feature type="compositionally biased region" description="Basic and acidic residues" evidence="1">
    <location>
        <begin position="142"/>
        <end position="154"/>
    </location>
</feature>
<dbReference type="OrthoDB" id="1633470at2"/>
<sequence>MWKGISYRSLLVFIVASIFAQVLLNRSSLFFGSFFQEPGKGAVETENLMRIVASENLYFYPSLLEENQFLFSNALKLAVNINLKDVRSFIFHEIPGLYAMSSEIVVAGDGTDFTNLPIESGPPLEELLREREVAEESLDQVDEGKENGDGREEKKQPEKYTVFIFHTHSRESFIPHLKNSKDAQSAQHKEVNITLVGKRFGEKLNEKGIGAMVDTTDIPTLLQKKHWEYWQSYDASRGIVQEAMAKNKELAYFFDIHRDSAKRNATTTKINGKTYAKIFFVLGQGNPHYKENEAFAVKLNDMIKKKYPSLTRGIVRKPKTAGTNGVYNQDLASHALVIEIGGIENTLDEMYNTADVLADIFAEYYWQDAVETSG</sequence>
<accession>A0A150L5M5</accession>
<evidence type="ECO:0000256" key="1">
    <source>
        <dbReference type="SAM" id="MobiDB-lite"/>
    </source>
</evidence>
<dbReference type="AlphaFoldDB" id="A0A150L5M5"/>
<reference evidence="2 3" key="1">
    <citation type="submission" date="2016-01" db="EMBL/GenBank/DDBJ databases">
        <title>Draft Genome Sequences of Seven Thermophilic Sporeformers Isolated from Foods.</title>
        <authorList>
            <person name="Berendsen E.M."/>
            <person name="Wells-Bennik M.H."/>
            <person name="Krawcyk A.O."/>
            <person name="De Jong A."/>
            <person name="Holsappel S."/>
            <person name="Eijlander R.T."/>
            <person name="Kuipers O.P."/>
        </authorList>
    </citation>
    <scope>NUCLEOTIDE SEQUENCE [LARGE SCALE GENOMIC DNA]</scope>
    <source>
        <strain evidence="2 3">B4135</strain>
    </source>
</reference>
<gene>
    <name evidence="2" type="ORF">B4135_4288</name>
</gene>
<evidence type="ECO:0000313" key="3">
    <source>
        <dbReference type="Proteomes" id="UP000075683"/>
    </source>
</evidence>
<dbReference type="Proteomes" id="UP000075683">
    <property type="component" value="Unassembled WGS sequence"/>
</dbReference>
<protein>
    <recommendedName>
        <fullName evidence="4">Stage II sporulation protein P</fullName>
    </recommendedName>
</protein>
<dbReference type="Pfam" id="PF07454">
    <property type="entry name" value="SpoIIP"/>
    <property type="match status" value="1"/>
</dbReference>
<dbReference type="NCBIfam" id="TIGR02867">
    <property type="entry name" value="spore_II_P"/>
    <property type="match status" value="1"/>
</dbReference>
<evidence type="ECO:0000313" key="2">
    <source>
        <dbReference type="EMBL" id="KYD07607.1"/>
    </source>
</evidence>
<comment type="caution">
    <text evidence="2">The sequence shown here is derived from an EMBL/GenBank/DDBJ whole genome shotgun (WGS) entry which is preliminary data.</text>
</comment>
<dbReference type="SUPFAM" id="SSF53187">
    <property type="entry name" value="Zn-dependent exopeptidases"/>
    <property type="match status" value="1"/>
</dbReference>